<dbReference type="Proteomes" id="UP001589643">
    <property type="component" value="Unassembled WGS sequence"/>
</dbReference>
<sequence length="76" mass="8879">TFPFDQVTFNLLALLDKLEKFEVVQDGDLVFKFHPDEAKVLREYAIPLTKDAMKRLTELYQFTPKGPILIEIFPVH</sequence>
<accession>A0ABV5EW93</accession>
<feature type="non-terminal residue" evidence="1">
    <location>
        <position position="1"/>
    </location>
</feature>
<proteinExistence type="predicted"/>
<evidence type="ECO:0000313" key="2">
    <source>
        <dbReference type="Proteomes" id="UP001589643"/>
    </source>
</evidence>
<keyword evidence="2" id="KW-1185">Reference proteome</keyword>
<name>A0ABV5EW93_9MICO</name>
<dbReference type="EMBL" id="JBHLHV010000069">
    <property type="protein sequence ID" value="MFB8894234.1"/>
    <property type="molecule type" value="Genomic_DNA"/>
</dbReference>
<reference evidence="1 2" key="1">
    <citation type="submission" date="2024-08" db="EMBL/GenBank/DDBJ databases">
        <title>Heavy metals resistant antinobacteria isolated from wastewater.</title>
        <authorList>
            <person name="Roman Ponce B."/>
            <person name="Blanco Mercado M.A."/>
            <person name="Avila Aldana I.N."/>
            <person name="Morales Arrieta S."/>
        </authorList>
    </citation>
    <scope>NUCLEOTIDE SEQUENCE [LARGE SCALE GENOMIC DNA]</scope>
    <source>
        <strain evidence="2">sma-1</strain>
    </source>
</reference>
<comment type="caution">
    <text evidence="1">The sequence shown here is derived from an EMBL/GenBank/DDBJ whole genome shotgun (WGS) entry which is preliminary data.</text>
</comment>
<feature type="non-terminal residue" evidence="1">
    <location>
        <position position="76"/>
    </location>
</feature>
<evidence type="ECO:0000313" key="1">
    <source>
        <dbReference type="EMBL" id="MFB8894234.1"/>
    </source>
</evidence>
<organism evidence="1 2">
    <name type="scientific">Microbacterium plantarum</name>
    <dbReference type="NCBI Taxonomy" id="1816425"/>
    <lineage>
        <taxon>Bacteria</taxon>
        <taxon>Bacillati</taxon>
        <taxon>Actinomycetota</taxon>
        <taxon>Actinomycetes</taxon>
        <taxon>Micrococcales</taxon>
        <taxon>Microbacteriaceae</taxon>
        <taxon>Microbacterium</taxon>
    </lineage>
</organism>
<gene>
    <name evidence="1" type="ORF">AB7P39_15415</name>
</gene>
<protein>
    <submittedName>
        <fullName evidence="1">Uncharacterized protein</fullName>
    </submittedName>
</protein>
<dbReference type="RefSeq" id="WP_378720150.1">
    <property type="nucleotide sequence ID" value="NZ_JBHLHV010000069.1"/>
</dbReference>